<organism evidence="1 2">
    <name type="scientific">Niastella vici</name>
    <dbReference type="NCBI Taxonomy" id="1703345"/>
    <lineage>
        <taxon>Bacteria</taxon>
        <taxon>Pseudomonadati</taxon>
        <taxon>Bacteroidota</taxon>
        <taxon>Chitinophagia</taxon>
        <taxon>Chitinophagales</taxon>
        <taxon>Chitinophagaceae</taxon>
        <taxon>Niastella</taxon>
    </lineage>
</organism>
<dbReference type="Proteomes" id="UP000192796">
    <property type="component" value="Unassembled WGS sequence"/>
</dbReference>
<dbReference type="STRING" id="1703345.A3860_09690"/>
<dbReference type="EMBL" id="LVYD01000124">
    <property type="protein sequence ID" value="OQP56846.1"/>
    <property type="molecule type" value="Genomic_DNA"/>
</dbReference>
<name>A0A1V9FF46_9BACT</name>
<dbReference type="AlphaFoldDB" id="A0A1V9FF46"/>
<sequence>MPGIKISVIDGDAFTTKADTLILKFAQEAHGLDRDVIGKFESMGYPIYEKLPCAWNFFFTGSKEVTNTKSLLFIGTPPLAYLKYKDIRSFGRIALISLAKADPKTKSIILTIHGPGFGLDEFEAFEAQVAGIVESITAGNCPPDLQEITFVERSEGRAERLQRVLKRLLPDGYIPPPKSGGLKDMGNGSSETLRSAGYTSESKKSVFVAMPFDSDFDDCYHYGIYGAVNASGYLCERADLQSFTGDVMEWVKSRIMSADFIIADLTTANPSVYLEVGFAWGQNKRTILVIKKDTKDLRFDTQGQRCLLYTSIKDLETKLKAELVNLKF</sequence>
<evidence type="ECO:0000313" key="1">
    <source>
        <dbReference type="EMBL" id="OQP56846.1"/>
    </source>
</evidence>
<evidence type="ECO:0000313" key="2">
    <source>
        <dbReference type="Proteomes" id="UP000192796"/>
    </source>
</evidence>
<evidence type="ECO:0008006" key="3">
    <source>
        <dbReference type="Google" id="ProtNLM"/>
    </source>
</evidence>
<dbReference type="RefSeq" id="WP_081155809.1">
    <property type="nucleotide sequence ID" value="NZ_LVYD01000124.1"/>
</dbReference>
<dbReference type="OrthoDB" id="9815193at2"/>
<gene>
    <name evidence="1" type="ORF">A3860_09690</name>
</gene>
<reference evidence="1 2" key="1">
    <citation type="submission" date="2016-03" db="EMBL/GenBank/DDBJ databases">
        <title>Niastella vici sp. nov., isolated from farmland soil.</title>
        <authorList>
            <person name="Chen L."/>
            <person name="Wang D."/>
            <person name="Yang S."/>
            <person name="Wang G."/>
        </authorList>
    </citation>
    <scope>NUCLEOTIDE SEQUENCE [LARGE SCALE GENOMIC DNA]</scope>
    <source>
        <strain evidence="1 2">DJ57</strain>
    </source>
</reference>
<proteinExistence type="predicted"/>
<dbReference type="Gene3D" id="3.40.50.450">
    <property type="match status" value="1"/>
</dbReference>
<comment type="caution">
    <text evidence="1">The sequence shown here is derived from an EMBL/GenBank/DDBJ whole genome shotgun (WGS) entry which is preliminary data.</text>
</comment>
<accession>A0A1V9FF46</accession>
<keyword evidence="2" id="KW-1185">Reference proteome</keyword>
<protein>
    <recommendedName>
        <fullName evidence="3">Nucleoside 2-deoxyribosyltransferase</fullName>
    </recommendedName>
</protein>